<accession>A0ABP0VBB4</accession>
<name>A0ABP0VBB4_9BRYO</name>
<comment type="caution">
    <text evidence="2">The sequence shown here is derived from an EMBL/GenBank/DDBJ whole genome shotgun (WGS) entry which is preliminary data.</text>
</comment>
<dbReference type="CDD" id="cd04301">
    <property type="entry name" value="NAT_SF"/>
    <property type="match status" value="1"/>
</dbReference>
<dbReference type="EMBL" id="CAXAQS010000347">
    <property type="protein sequence ID" value="CAK9251246.1"/>
    <property type="molecule type" value="Genomic_DNA"/>
</dbReference>
<keyword evidence="3" id="KW-1185">Reference proteome</keyword>
<organism evidence="2 3">
    <name type="scientific">Sphagnum jensenii</name>
    <dbReference type="NCBI Taxonomy" id="128206"/>
    <lineage>
        <taxon>Eukaryota</taxon>
        <taxon>Viridiplantae</taxon>
        <taxon>Streptophyta</taxon>
        <taxon>Embryophyta</taxon>
        <taxon>Bryophyta</taxon>
        <taxon>Sphagnophytina</taxon>
        <taxon>Sphagnopsida</taxon>
        <taxon>Sphagnales</taxon>
        <taxon>Sphagnaceae</taxon>
        <taxon>Sphagnum</taxon>
    </lineage>
</organism>
<feature type="domain" description="N-acetyltransferase" evidence="1">
    <location>
        <begin position="76"/>
        <end position="123"/>
    </location>
</feature>
<evidence type="ECO:0000259" key="1">
    <source>
        <dbReference type="Pfam" id="PF00583"/>
    </source>
</evidence>
<evidence type="ECO:0000313" key="2">
    <source>
        <dbReference type="EMBL" id="CAK9251246.1"/>
    </source>
</evidence>
<dbReference type="InterPro" id="IPR000182">
    <property type="entry name" value="GNAT_dom"/>
</dbReference>
<reference evidence="2" key="1">
    <citation type="submission" date="2024-02" db="EMBL/GenBank/DDBJ databases">
        <authorList>
            <consortium name="ELIXIR-Norway"/>
            <consortium name="Elixir Norway"/>
        </authorList>
    </citation>
    <scope>NUCLEOTIDE SEQUENCE</scope>
</reference>
<dbReference type="Proteomes" id="UP001497444">
    <property type="component" value="Unassembled WGS sequence"/>
</dbReference>
<dbReference type="Gene3D" id="3.40.630.30">
    <property type="match status" value="1"/>
</dbReference>
<dbReference type="SUPFAM" id="SSF55729">
    <property type="entry name" value="Acyl-CoA N-acyltransferases (Nat)"/>
    <property type="match status" value="1"/>
</dbReference>
<gene>
    <name evidence="2" type="ORF">CSSPJE1EN1_LOCUS26624</name>
</gene>
<protein>
    <recommendedName>
        <fullName evidence="1">N-acetyltransferase domain-containing protein</fullName>
    </recommendedName>
</protein>
<proteinExistence type="predicted"/>
<evidence type="ECO:0000313" key="3">
    <source>
        <dbReference type="Proteomes" id="UP001497444"/>
    </source>
</evidence>
<dbReference type="InterPro" id="IPR016181">
    <property type="entry name" value="Acyl_CoA_acyltransferase"/>
</dbReference>
<sequence length="173" mass="19572">MNEPCAITKISVLAVANEWTFEQAYDYELYDENKRALEVGGYRYATLVSPDGAVKIALSNTYIYVRQDRGYVNLGDSTVSNPDYVTIAAVTTELAHRKQGKATAAMKQVLQWAQQSRVTKIRLEPCRIKSLIGSKRQSDAPNETRLAKWYKSLGFRQLHEGRNIILTTEPLNQ</sequence>
<dbReference type="Pfam" id="PF00583">
    <property type="entry name" value="Acetyltransf_1"/>
    <property type="match status" value="1"/>
</dbReference>